<reference evidence="29 30" key="7">
    <citation type="submission" date="2019-12" db="EMBL/GenBank/DDBJ databases">
        <authorList>
            <consortium name="Pathogen Informatics"/>
        </authorList>
    </citation>
    <scope>NUCLEOTIDE SEQUENCE [LARGE SCALE GENOMIC DNA]</scope>
    <source>
        <strain evidence="14 39">MOS105</strain>
        <strain evidence="15">NCTC13131</strain>
        <strain evidence="8 32">S040_N01_C01</strain>
        <strain evidence="7 30">S087_N01_C01</strain>
        <strain evidence="13 38">SG160</strain>
        <strain evidence="11 34">T012_N10_C04</strain>
        <strain evidence="9 29">T012_N16_C08</strain>
        <strain evidence="10 31">T065_N03_C06</strain>
        <strain evidence="12 33">T197_A02_C01</strain>
    </source>
</reference>
<evidence type="ECO:0000313" key="32">
    <source>
        <dbReference type="Proteomes" id="UP000443708"/>
    </source>
</evidence>
<evidence type="ECO:0000313" key="12">
    <source>
        <dbReference type="EMBL" id="CAA6314985.1"/>
    </source>
</evidence>
<evidence type="ECO:0000313" key="22">
    <source>
        <dbReference type="EMBL" id="NDP56207.1"/>
    </source>
</evidence>
<dbReference type="OMA" id="LDRPTSW"/>
<dbReference type="EMBL" id="CACTWD010000008">
    <property type="protein sequence ID" value="CAA4684675.1"/>
    <property type="molecule type" value="Genomic_DNA"/>
</dbReference>
<reference evidence="19" key="11">
    <citation type="submission" date="2023-08" db="EMBL/GenBank/DDBJ databases">
        <authorList>
            <person name="Zhao H."/>
            <person name="Wang X."/>
        </authorList>
    </citation>
    <scope>NUCLEOTIDE SEQUENCE</scope>
    <source>
        <strain evidence="19">NC-4</strain>
    </source>
</reference>
<evidence type="ECO:0000313" key="9">
    <source>
        <dbReference type="EMBL" id="CAA4266197.1"/>
    </source>
</evidence>
<dbReference type="Proteomes" id="UP000547874">
    <property type="component" value="Unassembled WGS sequence"/>
</dbReference>
<protein>
    <submittedName>
        <fullName evidence="19">FAD-dependent monooxygenase</fullName>
    </submittedName>
    <submittedName>
        <fullName evidence="20">NAD(P)-binding protein</fullName>
    </submittedName>
    <submittedName>
        <fullName evidence="10">Salicylate hydroxylase</fullName>
        <ecNumber evidence="10">1.14.13.1</ecNumber>
        <ecNumber evidence="10">1.14.13.24</ecNumber>
    </submittedName>
</protein>
<evidence type="ECO:0000313" key="7">
    <source>
        <dbReference type="EMBL" id="CAA4108316.1"/>
    </source>
</evidence>
<evidence type="ECO:0000313" key="30">
    <source>
        <dbReference type="Proteomes" id="UP000442782"/>
    </source>
</evidence>
<dbReference type="EMBL" id="CACURZ010000002">
    <property type="protein sequence ID" value="CAA6314985.1"/>
    <property type="molecule type" value="Genomic_DNA"/>
</dbReference>
<evidence type="ECO:0000313" key="28">
    <source>
        <dbReference type="Proteomes" id="UP000294017"/>
    </source>
</evidence>
<dbReference type="PRINTS" id="PR00420">
    <property type="entry name" value="RNGMNOXGNASE"/>
</dbReference>
<dbReference type="EMBL" id="CACTPI010000008">
    <property type="protein sequence ID" value="CAA4139596.1"/>
    <property type="molecule type" value="Genomic_DNA"/>
</dbReference>
<dbReference type="Proteomes" id="UP000471199">
    <property type="component" value="Unassembled WGS sequence"/>
</dbReference>
<organism evidence="10 31">
    <name type="scientific">Staphylococcus aureus</name>
    <dbReference type="NCBI Taxonomy" id="1280"/>
    <lineage>
        <taxon>Bacteria</taxon>
        <taxon>Bacillati</taxon>
        <taxon>Bacillota</taxon>
        <taxon>Bacilli</taxon>
        <taxon>Bacillales</taxon>
        <taxon>Staphylococcaceae</taxon>
        <taxon>Staphylococcus</taxon>
    </lineage>
</organism>
<evidence type="ECO:0000313" key="15">
    <source>
        <dbReference type="EMBL" id="CAD7354116.1"/>
    </source>
</evidence>
<accession>A0A0D6H2B5</accession>
<dbReference type="InterPro" id="IPR002938">
    <property type="entry name" value="FAD-bd"/>
</dbReference>
<evidence type="ECO:0000256" key="1">
    <source>
        <dbReference type="ARBA" id="ARBA00001974"/>
    </source>
</evidence>
<dbReference type="Proteomes" id="UP000459702">
    <property type="component" value="Unassembled WGS sequence"/>
</dbReference>
<gene>
    <name evidence="10" type="primary">nagX</name>
    <name evidence="18" type="ORF">ACR79_07850</name>
    <name evidence="6" type="ORF">CNH36_12915</name>
    <name evidence="24" type="ORF">EIG94_06165</name>
    <name evidence="25" type="ORF">EIH03_06495</name>
    <name evidence="17" type="ORF">EP54_07695</name>
    <name evidence="16" type="ORF">EQ90_01595</name>
    <name evidence="20" type="ORF">GO814_07695</name>
    <name evidence="21" type="ORF">GO942_01435</name>
    <name evidence="23" type="ORF">GQX37_08000</name>
    <name evidence="22" type="ORF">GZ130_06315</name>
    <name evidence="19" type="ORF">LB359_06850</name>
    <name evidence="15" type="ORF">NCTC13131_01647</name>
    <name evidence="7" type="ORF">SAMEA1029512_01090</name>
    <name evidence="8" type="ORF">SAMEA1029528_01955</name>
    <name evidence="9" type="ORF">SAMEA2078260_00122</name>
    <name evidence="11" type="ORF">SAMEA2078588_00429</name>
    <name evidence="12" type="ORF">SAMEA2080344_00498</name>
    <name evidence="10" type="ORF">SAMEA2081063_01491</name>
    <name evidence="13" type="ORF">SAMEA4008575_00978</name>
    <name evidence="14" type="ORF">SAMEA70146418_00430</name>
</gene>
<dbReference type="EC" id="1.14.13.1" evidence="10"/>
<evidence type="ECO:0000313" key="27">
    <source>
        <dbReference type="Proteomes" id="UP000293434"/>
    </source>
</evidence>
<evidence type="ECO:0000313" key="19">
    <source>
        <dbReference type="EMBL" id="MCE3362066.1"/>
    </source>
</evidence>
<dbReference type="NCBIfam" id="NF005243">
    <property type="entry name" value="PRK06753.1"/>
    <property type="match status" value="1"/>
</dbReference>
<evidence type="ECO:0000313" key="24">
    <source>
        <dbReference type="EMBL" id="RZH93843.1"/>
    </source>
</evidence>
<evidence type="ECO:0000313" key="34">
    <source>
        <dbReference type="Proteomes" id="UP000459702"/>
    </source>
</evidence>
<evidence type="ECO:0000313" key="23">
    <source>
        <dbReference type="EMBL" id="NUY12485.1"/>
    </source>
</evidence>
<dbReference type="EMBL" id="WPXC01000004">
    <property type="protein sequence ID" value="MVM09354.1"/>
    <property type="molecule type" value="Genomic_DNA"/>
</dbReference>
<dbReference type="Proteomes" id="UP000466646">
    <property type="component" value="Unassembled WGS sequence"/>
</dbReference>
<dbReference type="Proteomes" id="UP000443506">
    <property type="component" value="Unassembled WGS sequence"/>
</dbReference>
<evidence type="ECO:0000313" key="26">
    <source>
        <dbReference type="Proteomes" id="UP000217245"/>
    </source>
</evidence>
<dbReference type="EC" id="1.14.13.24" evidence="10"/>
<dbReference type="EMBL" id="LALQ01000029">
    <property type="protein sequence ID" value="KMR57108.1"/>
    <property type="molecule type" value="Genomic_DNA"/>
</dbReference>
<reference evidence="18" key="2">
    <citation type="submission" date="2015-06" db="EMBL/GenBank/DDBJ databases">
        <authorList>
            <person name="Diene S.M."/>
            <person name="Von Dach E."/>
            <person name="Fankhauser C."/>
            <person name="Schrenzel J."/>
            <person name="Harbarth S."/>
            <person name="Francois P."/>
        </authorList>
    </citation>
    <scope>NUCLEOTIDE SEQUENCE</scope>
    <source>
        <strain evidence="18">MRSA_S26</strain>
    </source>
</reference>
<evidence type="ECO:0000313" key="36">
    <source>
        <dbReference type="Proteomes" id="UP000471199"/>
    </source>
</evidence>
<dbReference type="RefSeq" id="WP_000684141.1">
    <property type="nucleotide sequence ID" value="NC_021670.1"/>
</dbReference>
<dbReference type="Proteomes" id="UP001200271">
    <property type="component" value="Unassembled WGS sequence"/>
</dbReference>
<reference evidence="18" key="3">
    <citation type="journal article" date="2016" name="J. Infect. Dis.">
        <title>Comparative Genomics of Community-Associated Methicillin-Resistant Staphylococcus aureus Shows the Emergence of Clone ST8-USA300 in Geneva, Switzerland.</title>
        <authorList>
            <person name="Von Dach E."/>
            <person name="Diene S.M."/>
            <person name="Fankhauser C."/>
            <person name="Schrenzel J."/>
            <person name="Harbarth S."/>
            <person name="Francois P."/>
        </authorList>
    </citation>
    <scope>NUCLEOTIDE SEQUENCE</scope>
    <source>
        <strain evidence="18">MRSA_S26</strain>
    </source>
</reference>
<dbReference type="Proteomes" id="UP000442696">
    <property type="component" value="Unassembled WGS sequence"/>
</dbReference>
<dbReference type="Proteomes" id="UP000478867">
    <property type="component" value="Unassembled WGS sequence"/>
</dbReference>
<dbReference type="Gene3D" id="3.50.50.60">
    <property type="entry name" value="FAD/NAD(P)-binding domain"/>
    <property type="match status" value="1"/>
</dbReference>
<sequence length="374" mass="41890">MKIAIIGAGIGGLTAAALLQEQGHTIKVFEKNESVKEIGAGIGIGDNVLKKLGNHDLAKGIKNAGQILSTMTVLDDKDRLLTTVKLKSNTLNVTLPRQTLIDIIKSYVKDDAIFTNHEVTHIDNETDKVTIHFAEQESEAFDLCIGADGIHSKVRQSVNADSKVLYQGYTCFRGLIDDIDLKHPDCAKEYWGRKGRVGIVPLLNNQAYWFITINSKENNHKYSSFGKPHLQAYFNHYPNEVREILDKQSETGILLHNIYDLKPLKSFVYGRTILLGDAAHATTPNMGQGAGQAMEDAIVLVNCFNAYDFEKALQRYDKIRVKHTAKVIKRSRKIGKIAQYRSRLFVAVRNRIMKMMPNALAAGQTKFLYKSKEK</sequence>
<dbReference type="EMBL" id="JAANEC010000080">
    <property type="protein sequence ID" value="NUY12485.1"/>
    <property type="molecule type" value="Genomic_DNA"/>
</dbReference>
<dbReference type="Proteomes" id="UP000459586">
    <property type="component" value="Unassembled WGS sequence"/>
</dbReference>
<dbReference type="Proteomes" id="UP000293434">
    <property type="component" value="Unassembled WGS sequence"/>
</dbReference>
<keyword evidence="3" id="KW-0274">FAD</keyword>
<proteinExistence type="predicted"/>
<dbReference type="Pfam" id="PF01494">
    <property type="entry name" value="FAD_binding_3"/>
    <property type="match status" value="1"/>
</dbReference>
<dbReference type="Proteomes" id="UP000442782">
    <property type="component" value="Unassembled WGS sequence"/>
</dbReference>
<evidence type="ECO:0000256" key="4">
    <source>
        <dbReference type="ARBA" id="ARBA00023002"/>
    </source>
</evidence>
<dbReference type="EMBL" id="CACTOE010000006">
    <property type="protein sequence ID" value="CAA4108316.1"/>
    <property type="molecule type" value="Genomic_DNA"/>
</dbReference>
<dbReference type="EMBL" id="LFVP01000004">
    <property type="protein sequence ID" value="KSA80105.1"/>
    <property type="molecule type" value="Genomic_DNA"/>
</dbReference>
<evidence type="ECO:0000313" key="18">
    <source>
        <dbReference type="EMBL" id="KSA80105.1"/>
    </source>
</evidence>
<evidence type="ECO:0000313" key="10">
    <source>
        <dbReference type="EMBL" id="CAA4684675.1"/>
    </source>
</evidence>
<dbReference type="SMR" id="A0A0D6H2B5"/>
<evidence type="ECO:0000313" key="37">
    <source>
        <dbReference type="Proteomes" id="UP000478867"/>
    </source>
</evidence>
<dbReference type="SUPFAM" id="SSF51905">
    <property type="entry name" value="FAD/NAD(P)-binding domain"/>
    <property type="match status" value="1"/>
</dbReference>
<evidence type="ECO:0000313" key="31">
    <source>
        <dbReference type="Proteomes" id="UP000443506"/>
    </source>
</evidence>
<evidence type="ECO:0000313" key="8">
    <source>
        <dbReference type="EMBL" id="CAA4139596.1"/>
    </source>
</evidence>
<feature type="domain" description="FAD-binding" evidence="5">
    <location>
        <begin position="2"/>
        <end position="330"/>
    </location>
</feature>
<reference evidence="36 37" key="6">
    <citation type="submission" date="2019-11" db="EMBL/GenBank/DDBJ databases">
        <title>Implementation of targeted gown and glove precautions to prevent Staphylococcus aureus acquisition in community-based nursing homes.</title>
        <authorList>
            <person name="Stine O.C."/>
        </authorList>
    </citation>
    <scope>NUCLEOTIDE SEQUENCE [LARGE SCALE GENOMIC DNA]</scope>
    <source>
        <strain evidence="21 37">S_1081.LBCF.DN</strain>
        <strain evidence="20 36">S_2062.LAUP.DI</strain>
    </source>
</reference>
<evidence type="ECO:0000256" key="3">
    <source>
        <dbReference type="ARBA" id="ARBA00022827"/>
    </source>
</evidence>
<dbReference type="InterPro" id="IPR036188">
    <property type="entry name" value="FAD/NAD-bd_sf"/>
</dbReference>
<reference evidence="22 35" key="9">
    <citation type="submission" date="2020-01" db="EMBL/GenBank/DDBJ databases">
        <title>Analysis of Virulence and Antimicrobial Resistance Gene Carriage in Staphylococcus aureus Infections in Equids Using Whole Genome Sequencing.</title>
        <authorList>
            <person name="Little S.V."/>
            <person name="Hillhouse A.E."/>
            <person name="Cohen N.D."/>
            <person name="Lawhon S.D."/>
            <person name="Bryan L.K."/>
        </authorList>
    </citation>
    <scope>NUCLEOTIDE SEQUENCE [LARGE SCALE GENOMIC DNA]</scope>
    <source>
        <strain evidence="22 35">61-017</strain>
    </source>
</reference>
<dbReference type="PANTHER" id="PTHR46496">
    <property type="match status" value="1"/>
</dbReference>
<dbReference type="PANTHER" id="PTHR46496:SF1">
    <property type="entry name" value="ZEAXANTHIN EPOXIDASE, CHLOROPLASTIC"/>
    <property type="match status" value="1"/>
</dbReference>
<dbReference type="Proteomes" id="UP000505390">
    <property type="component" value="Unassembled WGS sequence"/>
</dbReference>
<evidence type="ECO:0000313" key="11">
    <source>
        <dbReference type="EMBL" id="CAA6047917.1"/>
    </source>
</evidence>
<evidence type="ECO:0000313" key="20">
    <source>
        <dbReference type="EMBL" id="MVK35019.1"/>
    </source>
</evidence>
<dbReference type="GO" id="GO:0018658">
    <property type="term" value="F:salicylate 1-monooxygenase activity"/>
    <property type="evidence" value="ECO:0007669"/>
    <property type="project" value="UniProtKB-EC"/>
</dbReference>
<dbReference type="KEGG" id="saur:SABB_01367"/>
<reference evidence="23 40" key="8">
    <citation type="journal article" date="2020" name="J. Antimicrob. Chemother.">
        <title>Detection of heterogeneous vancomycin intermediate resistance in MRSA isolates from Latin America.</title>
        <authorList>
            <person name="Castro B.E."/>
            <person name="Berrio M."/>
            <person name="Vargas M.L."/>
            <person name="Carvajal L.P."/>
            <person name="Millan L.V."/>
            <person name="Rios R."/>
            <person name="Hernandez A.K."/>
            <person name="Rincon S."/>
            <person name="Cubides P."/>
            <person name="Forero E."/>
            <person name="Dinh A."/>
            <person name="Seas C."/>
            <person name="Munita J.M."/>
            <person name="Arias C.A."/>
            <person name="Reyes J."/>
            <person name="Diaz L."/>
        </authorList>
    </citation>
    <scope>NUCLEOTIDE SEQUENCE [LARGE SCALE GENOMIC DNA]</scope>
    <source>
        <strain evidence="23 40">UE1097</strain>
    </source>
</reference>
<evidence type="ECO:0000313" key="25">
    <source>
        <dbReference type="EMBL" id="RZI07359.1"/>
    </source>
</evidence>
<evidence type="ECO:0000313" key="33">
    <source>
        <dbReference type="Proteomes" id="UP000459586"/>
    </source>
</evidence>
<dbReference type="EMBL" id="CACTQT010000001">
    <property type="protein sequence ID" value="CAA4266197.1"/>
    <property type="molecule type" value="Genomic_DNA"/>
</dbReference>
<evidence type="ECO:0000313" key="40">
    <source>
        <dbReference type="Proteomes" id="UP000547874"/>
    </source>
</evidence>
<dbReference type="AlphaFoldDB" id="A0A0D6H2B5"/>
<dbReference type="Proteomes" id="UP000217245">
    <property type="component" value="Chromosome"/>
</dbReference>
<evidence type="ECO:0000313" key="21">
    <source>
        <dbReference type="EMBL" id="MVM09354.1"/>
    </source>
</evidence>
<reference evidence="27 28" key="5">
    <citation type="submission" date="2018-11" db="EMBL/GenBank/DDBJ databases">
        <title>Genomic profiling of Staphylococcus species from a Poultry farm system in KwaZulu-Natal, South Africa.</title>
        <authorList>
            <person name="Amoako D.G."/>
            <person name="Somboro A.M."/>
            <person name="Abia A.L.K."/>
            <person name="Bester L.A."/>
            <person name="Essack S.Y."/>
        </authorList>
    </citation>
    <scope>NUCLEOTIDE SEQUENCE [LARGE SCALE GENOMIC DNA]</scope>
    <source>
        <strain evidence="25 28">SA12</strain>
        <strain evidence="24 27">SA9</strain>
    </source>
</reference>
<evidence type="ECO:0000313" key="17">
    <source>
        <dbReference type="EMBL" id="KMR57108.1"/>
    </source>
</evidence>
<name>A0A0D6H2B5_STAAU</name>
<evidence type="ECO:0000256" key="2">
    <source>
        <dbReference type="ARBA" id="ARBA00022630"/>
    </source>
</evidence>
<evidence type="ECO:0000259" key="5">
    <source>
        <dbReference type="Pfam" id="PF01494"/>
    </source>
</evidence>
<dbReference type="EMBL" id="RQTC01000084">
    <property type="protein sequence ID" value="RZH93843.1"/>
    <property type="molecule type" value="Genomic_DNA"/>
</dbReference>
<dbReference type="Proteomes" id="UP000052129">
    <property type="component" value="Unassembled WGS sequence"/>
</dbReference>
<keyword evidence="19" id="KW-0503">Monooxygenase</keyword>
<reference evidence="16" key="1">
    <citation type="journal article" date="2015" name="J. Infect. Dis.">
        <title>Parallel Epidemics of Community-Associated Methicillin-Resistant Staphylococcus aureus USA300 Infection in North and South America.</title>
        <authorList>
            <person name="Planet P.J."/>
            <person name="Diaz L."/>
            <person name="Kolokotronis S.O."/>
            <person name="Narechania A."/>
            <person name="Reyes J."/>
            <person name="Xing G."/>
            <person name="Rincon S."/>
            <person name="Smith H."/>
            <person name="Panesso D."/>
            <person name="Ryan C."/>
            <person name="Smith D.P."/>
            <person name="Guzman M."/>
            <person name="Zurita J."/>
            <person name="Sebra R."/>
            <person name="Deikus G."/>
            <person name="Nolan R.L."/>
            <person name="Tenover F.C."/>
            <person name="Weinstock G.M."/>
            <person name="Robinson D.A."/>
            <person name="Arias C.A."/>
        </authorList>
    </citation>
    <scope>NUCLEOTIDE SEQUENCE</scope>
    <source>
        <strain evidence="16">CA15</strain>
        <strain evidence="17">M121</strain>
    </source>
</reference>
<evidence type="ECO:0000313" key="39">
    <source>
        <dbReference type="Proteomes" id="UP000507112"/>
    </source>
</evidence>
<dbReference type="EMBL" id="CAIGXB010000002">
    <property type="protein sequence ID" value="CAC5784430.1"/>
    <property type="molecule type" value="Genomic_DNA"/>
</dbReference>
<dbReference type="Proteomes" id="UP000507112">
    <property type="component" value="Unassembled WGS sequence"/>
</dbReference>
<dbReference type="EMBL" id="CAIIGD010000001">
    <property type="protein sequence ID" value="CAC8195274.1"/>
    <property type="molecule type" value="Genomic_DNA"/>
</dbReference>
<dbReference type="Proteomes" id="UP000443708">
    <property type="component" value="Unassembled WGS sequence"/>
</dbReference>
<evidence type="ECO:0000313" key="14">
    <source>
        <dbReference type="EMBL" id="CAC8195274.1"/>
    </source>
</evidence>
<dbReference type="EMBL" id="LALJ01000003">
    <property type="protein sequence ID" value="KMR38173.1"/>
    <property type="molecule type" value="Genomic_DNA"/>
</dbReference>
<keyword evidence="2" id="KW-0285">Flavoprotein</keyword>
<keyword evidence="4 10" id="KW-0560">Oxidoreductase</keyword>
<dbReference type="EMBL" id="RQTF01000103">
    <property type="protein sequence ID" value="RZI07359.1"/>
    <property type="molecule type" value="Genomic_DNA"/>
</dbReference>
<reference evidence="19" key="10">
    <citation type="journal article" date="2021" name="Front Med (Lausanne)">
        <title>The Prevalence and Determinants of Fusidic Acid Resistance Among Methicillin-Resistant Staphylococcus aureus Clinical Isolates in China.</title>
        <authorList>
            <person name="Zhao H."/>
            <person name="Wang X."/>
            <person name="Wang B."/>
            <person name="Xu Y."/>
            <person name="Rao L."/>
            <person name="Wan B."/>
            <person name="Guo Y."/>
            <person name="Wu X."/>
            <person name="Yu J."/>
            <person name="Chen L."/>
            <person name="Li M."/>
            <person name="Yu F."/>
        </authorList>
    </citation>
    <scope>NUCLEOTIDE SEQUENCE</scope>
    <source>
        <strain evidence="19">NC-4</strain>
    </source>
</reference>
<dbReference type="EMBL" id="UAUZ02000002">
    <property type="protein sequence ID" value="CAD7354116.1"/>
    <property type="molecule type" value="Genomic_DNA"/>
</dbReference>
<dbReference type="GO" id="GO:0071949">
    <property type="term" value="F:FAD binding"/>
    <property type="evidence" value="ECO:0007669"/>
    <property type="project" value="InterPro"/>
</dbReference>
<evidence type="ECO:0000313" key="35">
    <source>
        <dbReference type="Proteomes" id="UP000466646"/>
    </source>
</evidence>
<evidence type="ECO:0000313" key="13">
    <source>
        <dbReference type="EMBL" id="CAC5784430.1"/>
    </source>
</evidence>
<reference evidence="6 26" key="4">
    <citation type="submission" date="2017-09" db="EMBL/GenBank/DDBJ databases">
        <title>A single nucleotide polymorphism in the Staphylococcus aureus virulence regulator SaeR abolishes pathogenesis.</title>
        <authorList>
            <person name="Copin R.J."/>
            <person name="Sause W."/>
            <person name="Shopsin B."/>
            <person name="Torres V.J."/>
        </authorList>
    </citation>
    <scope>NUCLEOTIDE SEQUENCE [LARGE SCALE GENOMIC DNA]</scope>
    <source>
        <strain evidence="26">Newman</strain>
        <strain evidence="6">Newman_D2C</strain>
    </source>
</reference>
<dbReference type="EMBL" id="WPTS01000027">
    <property type="protein sequence ID" value="MVK35019.1"/>
    <property type="molecule type" value="Genomic_DNA"/>
</dbReference>
<dbReference type="GO" id="GO:0018669">
    <property type="term" value="F:3-hydroxybenzoate 6-monooxygenase activity"/>
    <property type="evidence" value="ECO:0007669"/>
    <property type="project" value="UniProtKB-EC"/>
</dbReference>
<evidence type="ECO:0000313" key="16">
    <source>
        <dbReference type="EMBL" id="KMR38173.1"/>
    </source>
</evidence>
<accession>A0A1E8WU58</accession>
<evidence type="ECO:0000313" key="6">
    <source>
        <dbReference type="EMBL" id="ATC72482.1"/>
    </source>
</evidence>
<dbReference type="EMBL" id="JAIUEN010000045">
    <property type="protein sequence ID" value="MCE3362066.1"/>
    <property type="molecule type" value="Genomic_DNA"/>
</dbReference>
<dbReference type="Proteomes" id="UP000251686">
    <property type="component" value="Unassembled WGS sequence"/>
</dbReference>
<dbReference type="EMBL" id="JAAFLG010000010">
    <property type="protein sequence ID" value="NDP56207.1"/>
    <property type="molecule type" value="Genomic_DNA"/>
</dbReference>
<evidence type="ECO:0000313" key="29">
    <source>
        <dbReference type="Proteomes" id="UP000442696"/>
    </source>
</evidence>
<dbReference type="EMBL" id="CP023391">
    <property type="protein sequence ID" value="ATC72482.1"/>
    <property type="molecule type" value="Genomic_DNA"/>
</dbReference>
<dbReference type="Proteomes" id="UP000294017">
    <property type="component" value="Unassembled WGS sequence"/>
</dbReference>
<comment type="cofactor">
    <cofactor evidence="1">
        <name>FAD</name>
        <dbReference type="ChEBI" id="CHEBI:57692"/>
    </cofactor>
</comment>
<dbReference type="EMBL" id="CACUNS010000002">
    <property type="protein sequence ID" value="CAA6047917.1"/>
    <property type="molecule type" value="Genomic_DNA"/>
</dbReference>
<evidence type="ECO:0000313" key="38">
    <source>
        <dbReference type="Proteomes" id="UP000505390"/>
    </source>
</evidence>